<keyword evidence="2 5" id="KW-0479">Metal-binding</keyword>
<name>A0A9D1NKR4_9BACT</name>
<dbReference type="Pfam" id="PF02401">
    <property type="entry name" value="LYTB"/>
    <property type="match status" value="1"/>
</dbReference>
<dbReference type="EMBL" id="DVOG01000097">
    <property type="protein sequence ID" value="HIV04263.1"/>
    <property type="molecule type" value="Genomic_DNA"/>
</dbReference>
<keyword evidence="5 6" id="KW-0560">Oxidoreductase</keyword>
<feature type="binding site" evidence="5">
    <location>
        <position position="233"/>
    </location>
    <ligand>
        <name>(2E)-4-hydroxy-3-methylbut-2-enyl diphosphate</name>
        <dbReference type="ChEBI" id="CHEBI:128753"/>
    </ligand>
</feature>
<feature type="binding site" evidence="5">
    <location>
        <position position="12"/>
    </location>
    <ligand>
        <name>[4Fe-4S] cluster</name>
        <dbReference type="ChEBI" id="CHEBI:49883"/>
    </ligand>
</feature>
<dbReference type="GO" id="GO:0051539">
    <property type="term" value="F:4 iron, 4 sulfur cluster binding"/>
    <property type="evidence" value="ECO:0007669"/>
    <property type="project" value="UniProtKB-UniRule"/>
</dbReference>
<feature type="binding site" evidence="5">
    <location>
        <position position="275"/>
    </location>
    <ligand>
        <name>(2E)-4-hydroxy-3-methylbut-2-enyl diphosphate</name>
        <dbReference type="ChEBI" id="CHEBI:128753"/>
    </ligand>
</feature>
<proteinExistence type="inferred from homology"/>
<organism evidence="6 7">
    <name type="scientific">Candidatus Spyradosoma merdigallinarum</name>
    <dbReference type="NCBI Taxonomy" id="2840950"/>
    <lineage>
        <taxon>Bacteria</taxon>
        <taxon>Pseudomonadati</taxon>
        <taxon>Verrucomicrobiota</taxon>
        <taxon>Opitutia</taxon>
        <taxon>Opitutia incertae sedis</taxon>
        <taxon>Candidatus Spyradosoma</taxon>
    </lineage>
</organism>
<keyword evidence="4 5" id="KW-0411">Iron-sulfur</keyword>
<feature type="binding site" evidence="5">
    <location>
        <position position="135"/>
    </location>
    <ligand>
        <name>(2E)-4-hydroxy-3-methylbut-2-enyl diphosphate</name>
        <dbReference type="ChEBI" id="CHEBI:128753"/>
    </ligand>
</feature>
<feature type="binding site" evidence="5">
    <location>
        <position position="85"/>
    </location>
    <ligand>
        <name>dimethylallyl diphosphate</name>
        <dbReference type="ChEBI" id="CHEBI:57623"/>
    </ligand>
</feature>
<dbReference type="EC" id="1.17.7.4" evidence="5"/>
<comment type="catalytic activity">
    <reaction evidence="5">
        <text>dimethylallyl diphosphate + 2 oxidized [2Fe-2S]-[ferredoxin] + H2O = (2E)-4-hydroxy-3-methylbut-2-enyl diphosphate + 2 reduced [2Fe-2S]-[ferredoxin] + 2 H(+)</text>
        <dbReference type="Rhea" id="RHEA:24825"/>
        <dbReference type="Rhea" id="RHEA-COMP:10000"/>
        <dbReference type="Rhea" id="RHEA-COMP:10001"/>
        <dbReference type="ChEBI" id="CHEBI:15377"/>
        <dbReference type="ChEBI" id="CHEBI:15378"/>
        <dbReference type="ChEBI" id="CHEBI:33737"/>
        <dbReference type="ChEBI" id="CHEBI:33738"/>
        <dbReference type="ChEBI" id="CHEBI:57623"/>
        <dbReference type="ChEBI" id="CHEBI:128753"/>
        <dbReference type="EC" id="1.17.7.4"/>
    </reaction>
</comment>
<evidence type="ECO:0000256" key="1">
    <source>
        <dbReference type="ARBA" id="ARBA00022485"/>
    </source>
</evidence>
<feature type="binding site" evidence="5">
    <location>
        <position position="174"/>
    </location>
    <ligand>
        <name>(2E)-4-hydroxy-3-methylbut-2-enyl diphosphate</name>
        <dbReference type="ChEBI" id="CHEBI:128753"/>
    </ligand>
</feature>
<accession>A0A9D1NKR4</accession>
<feature type="binding site" evidence="5">
    <location>
        <position position="85"/>
    </location>
    <ligand>
        <name>(2E)-4-hydroxy-3-methylbut-2-enyl diphosphate</name>
        <dbReference type="ChEBI" id="CHEBI:128753"/>
    </ligand>
</feature>
<reference evidence="6" key="2">
    <citation type="journal article" date="2021" name="PeerJ">
        <title>Extensive microbial diversity within the chicken gut microbiome revealed by metagenomics and culture.</title>
        <authorList>
            <person name="Gilroy R."/>
            <person name="Ravi A."/>
            <person name="Getino M."/>
            <person name="Pursley I."/>
            <person name="Horton D.L."/>
            <person name="Alikhan N.F."/>
            <person name="Baker D."/>
            <person name="Gharbi K."/>
            <person name="Hall N."/>
            <person name="Watson M."/>
            <person name="Adriaenssens E.M."/>
            <person name="Foster-Nyarko E."/>
            <person name="Jarju S."/>
            <person name="Secka A."/>
            <person name="Antonio M."/>
            <person name="Oren A."/>
            <person name="Chaudhuri R.R."/>
            <person name="La Ragione R."/>
            <person name="Hildebrand F."/>
            <person name="Pallen M.J."/>
        </authorList>
    </citation>
    <scope>NUCLEOTIDE SEQUENCE</scope>
    <source>
        <strain evidence="6">10669</strain>
    </source>
</reference>
<feature type="binding site" evidence="5">
    <location>
        <position position="202"/>
    </location>
    <ligand>
        <name>[4Fe-4S] cluster</name>
        <dbReference type="ChEBI" id="CHEBI:49883"/>
    </ligand>
</feature>
<evidence type="ECO:0000256" key="3">
    <source>
        <dbReference type="ARBA" id="ARBA00023004"/>
    </source>
</evidence>
<protein>
    <recommendedName>
        <fullName evidence="5">4-hydroxy-3-methylbut-2-enyl diphosphate reductase</fullName>
        <shortName evidence="5">HMBPP reductase</shortName>
        <ecNumber evidence="5">1.17.7.4</ecNumber>
    </recommendedName>
</protein>
<feature type="binding site" evidence="5">
    <location>
        <position position="233"/>
    </location>
    <ligand>
        <name>dimethylallyl diphosphate</name>
        <dbReference type="ChEBI" id="CHEBI:57623"/>
    </ligand>
</feature>
<comment type="caution">
    <text evidence="6">The sequence shown here is derived from an EMBL/GenBank/DDBJ whole genome shotgun (WGS) entry which is preliminary data.</text>
</comment>
<evidence type="ECO:0000313" key="7">
    <source>
        <dbReference type="Proteomes" id="UP000886812"/>
    </source>
</evidence>
<dbReference type="GO" id="GO:0046872">
    <property type="term" value="F:metal ion binding"/>
    <property type="evidence" value="ECO:0007669"/>
    <property type="project" value="UniProtKB-KW"/>
</dbReference>
<dbReference type="GO" id="GO:0051745">
    <property type="term" value="F:4-hydroxy-3-methylbut-2-enyl diphosphate reductase activity"/>
    <property type="evidence" value="ECO:0007669"/>
    <property type="project" value="UniProtKB-UniRule"/>
</dbReference>
<sequence>MKVIRAESAGFCRGVERAINIVRDYLRRGRVPVFTDGPLIHNRQMMAALKAEGVREVGDYCSRSELDLGLSPEERKNAVVVVRAHGVTPERREYLKTLGAEFRDATCPDVGVIAGRVRLFARKGFATLVFGDPDHPEVIGILGYAEGRGHAVRTAADLAALPPLGEKVCMVSQSTMFVDEFEVLAAEVKRLYPDAQIFNTICGATRARQHDVVRLAEQGAEAVVVIGGRHSANTVKLATLVERHGLPCYHVEMLRELDLEQMRRYRVVGVTAGASTPGFLIDEVCAALEKLDA</sequence>
<keyword evidence="5" id="KW-0414">Isoprene biosynthesis</keyword>
<reference evidence="6" key="1">
    <citation type="submission" date="2020-10" db="EMBL/GenBank/DDBJ databases">
        <authorList>
            <person name="Gilroy R."/>
        </authorList>
    </citation>
    <scope>NUCLEOTIDE SEQUENCE</scope>
    <source>
        <strain evidence="6">10669</strain>
    </source>
</reference>
<dbReference type="GO" id="GO:0016114">
    <property type="term" value="P:terpenoid biosynthetic process"/>
    <property type="evidence" value="ECO:0007669"/>
    <property type="project" value="UniProtKB-UniRule"/>
</dbReference>
<dbReference type="Gene3D" id="3.40.1010.20">
    <property type="entry name" value="4-hydroxy-3-methylbut-2-enyl diphosphate reductase, catalytic domain"/>
    <property type="match status" value="2"/>
</dbReference>
<dbReference type="Gene3D" id="3.40.50.11270">
    <property type="match status" value="1"/>
</dbReference>
<comment type="catalytic activity">
    <reaction evidence="5">
        <text>isopentenyl diphosphate + 2 oxidized [2Fe-2S]-[ferredoxin] + H2O = (2E)-4-hydroxy-3-methylbut-2-enyl diphosphate + 2 reduced [2Fe-2S]-[ferredoxin] + 2 H(+)</text>
        <dbReference type="Rhea" id="RHEA:24488"/>
        <dbReference type="Rhea" id="RHEA-COMP:10000"/>
        <dbReference type="Rhea" id="RHEA-COMP:10001"/>
        <dbReference type="ChEBI" id="CHEBI:15377"/>
        <dbReference type="ChEBI" id="CHEBI:15378"/>
        <dbReference type="ChEBI" id="CHEBI:33737"/>
        <dbReference type="ChEBI" id="CHEBI:33738"/>
        <dbReference type="ChEBI" id="CHEBI:128753"/>
        <dbReference type="ChEBI" id="CHEBI:128769"/>
        <dbReference type="EC" id="1.17.7.4"/>
    </reaction>
</comment>
<gene>
    <name evidence="5 6" type="primary">ispH</name>
    <name evidence="6" type="ORF">IAC75_03825</name>
</gene>
<feature type="binding site" evidence="5">
    <location>
        <position position="275"/>
    </location>
    <ligand>
        <name>isopentenyl diphosphate</name>
        <dbReference type="ChEBI" id="CHEBI:128769"/>
    </ligand>
</feature>
<dbReference type="AlphaFoldDB" id="A0A9D1NKR4"/>
<feature type="binding site" evidence="5">
    <location>
        <position position="275"/>
    </location>
    <ligand>
        <name>dimethylallyl diphosphate</name>
        <dbReference type="ChEBI" id="CHEBI:57623"/>
    </ligand>
</feature>
<comment type="cofactor">
    <cofactor evidence="5">
        <name>[4Fe-4S] cluster</name>
        <dbReference type="ChEBI" id="CHEBI:49883"/>
    </cofactor>
    <text evidence="5">Binds 1 [4Fe-4S] cluster per subunit.</text>
</comment>
<keyword evidence="1 5" id="KW-0004">4Fe-4S</keyword>
<comment type="similarity">
    <text evidence="5">Belongs to the IspH family.</text>
</comment>
<dbReference type="InterPro" id="IPR003451">
    <property type="entry name" value="LytB/IspH"/>
</dbReference>
<dbReference type="GO" id="GO:0050992">
    <property type="term" value="P:dimethylallyl diphosphate biosynthetic process"/>
    <property type="evidence" value="ECO:0007669"/>
    <property type="project" value="UniProtKB-UniRule"/>
</dbReference>
<evidence type="ECO:0000256" key="4">
    <source>
        <dbReference type="ARBA" id="ARBA00023014"/>
    </source>
</evidence>
<feature type="binding site" evidence="5">
    <location>
        <position position="135"/>
    </location>
    <ligand>
        <name>dimethylallyl diphosphate</name>
        <dbReference type="ChEBI" id="CHEBI:57623"/>
    </ligand>
</feature>
<dbReference type="CDD" id="cd13944">
    <property type="entry name" value="lytB_ispH"/>
    <property type="match status" value="1"/>
</dbReference>
<feature type="binding site" evidence="5">
    <location>
        <position position="85"/>
    </location>
    <ligand>
        <name>isopentenyl diphosphate</name>
        <dbReference type="ChEBI" id="CHEBI:128769"/>
    </ligand>
</feature>
<feature type="binding site" evidence="5">
    <location>
        <position position="233"/>
    </location>
    <ligand>
        <name>isopentenyl diphosphate</name>
        <dbReference type="ChEBI" id="CHEBI:128769"/>
    </ligand>
</feature>
<feature type="binding site" evidence="5">
    <location>
        <position position="231"/>
    </location>
    <ligand>
        <name>isopentenyl diphosphate</name>
        <dbReference type="ChEBI" id="CHEBI:128769"/>
    </ligand>
</feature>
<keyword evidence="3 5" id="KW-0408">Iron</keyword>
<feature type="binding site" evidence="5">
    <location>
        <position position="41"/>
    </location>
    <ligand>
        <name>(2E)-4-hydroxy-3-methylbut-2-enyl diphosphate</name>
        <dbReference type="ChEBI" id="CHEBI:128753"/>
    </ligand>
</feature>
<comment type="function">
    <text evidence="5">Catalyzes the conversion of 1-hydroxy-2-methyl-2-(E)-butenyl 4-diphosphate (HMBPP) into a mixture of isopentenyl diphosphate (IPP) and dimethylallyl diphosphate (DMAPP). Acts in the terminal step of the DOXP/MEP pathway for isoprenoid precursor biosynthesis.</text>
</comment>
<dbReference type="PANTHER" id="PTHR30426">
    <property type="entry name" value="4-HYDROXY-3-METHYLBUT-2-ENYL DIPHOSPHATE REDUCTASE"/>
    <property type="match status" value="1"/>
</dbReference>
<feature type="binding site" evidence="5">
    <location>
        <position position="41"/>
    </location>
    <ligand>
        <name>dimethylallyl diphosphate</name>
        <dbReference type="ChEBI" id="CHEBI:57623"/>
    </ligand>
</feature>
<feature type="binding site" evidence="5">
    <location>
        <position position="107"/>
    </location>
    <ligand>
        <name>[4Fe-4S] cluster</name>
        <dbReference type="ChEBI" id="CHEBI:49883"/>
    </ligand>
</feature>
<feature type="binding site" evidence="5">
    <location>
        <position position="135"/>
    </location>
    <ligand>
        <name>isopentenyl diphosphate</name>
        <dbReference type="ChEBI" id="CHEBI:128769"/>
    </ligand>
</feature>
<comment type="pathway">
    <text evidence="5">Isoprenoid biosynthesis; dimethylallyl diphosphate biosynthesis; dimethylallyl diphosphate from (2E)-4-hydroxy-3-methylbutenyl diphosphate: step 1/1.</text>
</comment>
<feature type="binding site" evidence="5">
    <location>
        <position position="41"/>
    </location>
    <ligand>
        <name>isopentenyl diphosphate</name>
        <dbReference type="ChEBI" id="CHEBI:128769"/>
    </ligand>
</feature>
<comment type="pathway">
    <text evidence="5">Isoprenoid biosynthesis; isopentenyl diphosphate biosynthesis via DXP pathway; isopentenyl diphosphate from 1-deoxy-D-xylulose 5-phosphate: step 6/6.</text>
</comment>
<feature type="binding site" evidence="5">
    <location>
        <position position="231"/>
    </location>
    <ligand>
        <name>(2E)-4-hydroxy-3-methylbut-2-enyl diphosphate</name>
        <dbReference type="ChEBI" id="CHEBI:128753"/>
    </ligand>
</feature>
<dbReference type="Proteomes" id="UP000886812">
    <property type="component" value="Unassembled WGS sequence"/>
</dbReference>
<dbReference type="NCBIfam" id="TIGR00216">
    <property type="entry name" value="ispH_lytB"/>
    <property type="match status" value="1"/>
</dbReference>
<comment type="caution">
    <text evidence="5">Lacks conserved residue(s) required for the propagation of feature annotation.</text>
</comment>
<evidence type="ECO:0000256" key="5">
    <source>
        <dbReference type="HAMAP-Rule" id="MF_00191"/>
    </source>
</evidence>
<feature type="active site" description="Proton donor" evidence="5">
    <location>
        <position position="137"/>
    </location>
</feature>
<dbReference type="GO" id="GO:0019288">
    <property type="term" value="P:isopentenyl diphosphate biosynthetic process, methylerythritol 4-phosphate pathway"/>
    <property type="evidence" value="ECO:0007669"/>
    <property type="project" value="UniProtKB-UniRule"/>
</dbReference>
<feature type="binding site" evidence="5">
    <location>
        <position position="231"/>
    </location>
    <ligand>
        <name>dimethylallyl diphosphate</name>
        <dbReference type="ChEBI" id="CHEBI:57623"/>
    </ligand>
</feature>
<evidence type="ECO:0000313" key="6">
    <source>
        <dbReference type="EMBL" id="HIV04263.1"/>
    </source>
</evidence>
<dbReference type="PANTHER" id="PTHR30426:SF0">
    <property type="entry name" value="4-HYDROXY-3-METHYLBUT-2-ENYL DIPHOSPHATE REDUCTASE"/>
    <property type="match status" value="1"/>
</dbReference>
<evidence type="ECO:0000256" key="2">
    <source>
        <dbReference type="ARBA" id="ARBA00022723"/>
    </source>
</evidence>
<dbReference type="HAMAP" id="MF_00191">
    <property type="entry name" value="IspH"/>
    <property type="match status" value="1"/>
</dbReference>